<sequence length="593" mass="65632">MKTFADEPWQQASKIIIAFDIGTTQAAVSFAYLYPGGKQTVHRVTEWPGQQRQHGASKIPSKIWYDAEGKPRAFGAEAESRRTCKLAEDGGWALAKHWKLHLHPSSLRSSHGIHVDPLPSGATIDKIYADFIGYLYAHTKRFFEVYILDGKNVWQKLESTTDFVIAHPNGWRLQEQAFLRSAAITAGLIDSEDAAKQRVTFVSEAEAAVHFVMIETDFQTRLQRGVELVICDAGGSTVDTTLYEVVELSPTLHLREKRTSACTQAGSIFVNKYAQEFISNKFRGTSLPEDEVRDYVTEFMEDIEMEKRSFDNSTEDMLIQVGGGTMADLGIRRGKYTLTGEQMRRWFDPLANDIGNSIEEQMRGHSAKYLFLVGGFGDSPYLRHALKSRSAISNISLTVTKDSNAKAVADGAVIWFAKSAVTGRATRSAFGTDVSITGLVPLLAMLGVQDRKVKIGPRGPFYEGGWSQIVGKSTVLAESEEKIETYCLNRGSPDPGLFSCTIYAYDGMDDPLFMQDASGKLERGFEEVCIVRADLSGMKGKMTSANGMFGEYWKMEVKVALRFGGTELSASILWEENGVTHRSPASVIPSSFV</sequence>
<dbReference type="PANTHER" id="PTHR14187">
    <property type="entry name" value="ALPHA KINASE/ELONGATION FACTOR 2 KINASE"/>
    <property type="match status" value="1"/>
</dbReference>
<dbReference type="Gene3D" id="3.90.640.10">
    <property type="entry name" value="Actin, Chain A, domain 4"/>
    <property type="match status" value="1"/>
</dbReference>
<protein>
    <submittedName>
        <fullName evidence="1">Uncharacterized protein</fullName>
    </submittedName>
</protein>
<dbReference type="STRING" id="930990.A0A067MCV2"/>
<gene>
    <name evidence="1" type="ORF">BOTBODRAFT_146727</name>
</gene>
<reference evidence="2" key="1">
    <citation type="journal article" date="2014" name="Proc. Natl. Acad. Sci. U.S.A.">
        <title>Extensive sampling of basidiomycete genomes demonstrates inadequacy of the white-rot/brown-rot paradigm for wood decay fungi.</title>
        <authorList>
            <person name="Riley R."/>
            <person name="Salamov A.A."/>
            <person name="Brown D.W."/>
            <person name="Nagy L.G."/>
            <person name="Floudas D."/>
            <person name="Held B.W."/>
            <person name="Levasseur A."/>
            <person name="Lombard V."/>
            <person name="Morin E."/>
            <person name="Otillar R."/>
            <person name="Lindquist E.A."/>
            <person name="Sun H."/>
            <person name="LaButti K.M."/>
            <person name="Schmutz J."/>
            <person name="Jabbour D."/>
            <person name="Luo H."/>
            <person name="Baker S.E."/>
            <person name="Pisabarro A.G."/>
            <person name="Walton J.D."/>
            <person name="Blanchette R.A."/>
            <person name="Henrissat B."/>
            <person name="Martin F."/>
            <person name="Cullen D."/>
            <person name="Hibbett D.S."/>
            <person name="Grigoriev I.V."/>
        </authorList>
    </citation>
    <scope>NUCLEOTIDE SEQUENCE [LARGE SCALE GENOMIC DNA]</scope>
    <source>
        <strain evidence="2">FD-172 SS1</strain>
    </source>
</reference>
<proteinExistence type="predicted"/>
<dbReference type="Gene3D" id="3.30.420.40">
    <property type="match status" value="2"/>
</dbReference>
<dbReference type="SUPFAM" id="SSF53067">
    <property type="entry name" value="Actin-like ATPase domain"/>
    <property type="match status" value="2"/>
</dbReference>
<dbReference type="HOGENOM" id="CLU_009958_4_1_1"/>
<dbReference type="PANTHER" id="PTHR14187:SF5">
    <property type="entry name" value="HEAT SHOCK 70 KDA PROTEIN 12A"/>
    <property type="match status" value="1"/>
</dbReference>
<accession>A0A067MCV2</accession>
<dbReference type="EMBL" id="KL198050">
    <property type="protein sequence ID" value="KDQ12540.1"/>
    <property type="molecule type" value="Genomic_DNA"/>
</dbReference>
<evidence type="ECO:0000313" key="1">
    <source>
        <dbReference type="EMBL" id="KDQ12540.1"/>
    </source>
</evidence>
<organism evidence="1 2">
    <name type="scientific">Botryobasidium botryosum (strain FD-172 SS1)</name>
    <dbReference type="NCBI Taxonomy" id="930990"/>
    <lineage>
        <taxon>Eukaryota</taxon>
        <taxon>Fungi</taxon>
        <taxon>Dikarya</taxon>
        <taxon>Basidiomycota</taxon>
        <taxon>Agaricomycotina</taxon>
        <taxon>Agaricomycetes</taxon>
        <taxon>Cantharellales</taxon>
        <taxon>Botryobasidiaceae</taxon>
        <taxon>Botryobasidium</taxon>
    </lineage>
</organism>
<name>A0A067MCV2_BOTB1</name>
<dbReference type="AlphaFoldDB" id="A0A067MCV2"/>
<dbReference type="InParanoid" id="A0A067MCV2"/>
<dbReference type="Proteomes" id="UP000027195">
    <property type="component" value="Unassembled WGS sequence"/>
</dbReference>
<dbReference type="CDD" id="cd10170">
    <property type="entry name" value="ASKHA_NBD_HSP70"/>
    <property type="match status" value="1"/>
</dbReference>
<keyword evidence="2" id="KW-1185">Reference proteome</keyword>
<dbReference type="InterPro" id="IPR043129">
    <property type="entry name" value="ATPase_NBD"/>
</dbReference>
<dbReference type="OrthoDB" id="2963168at2759"/>
<evidence type="ECO:0000313" key="2">
    <source>
        <dbReference type="Proteomes" id="UP000027195"/>
    </source>
</evidence>